<keyword evidence="2" id="KW-1185">Reference proteome</keyword>
<dbReference type="AlphaFoldDB" id="A0A1W2AM60"/>
<organism evidence="1 2">
    <name type="scientific">Pedobacter nyackensis</name>
    <dbReference type="NCBI Taxonomy" id="475255"/>
    <lineage>
        <taxon>Bacteria</taxon>
        <taxon>Pseudomonadati</taxon>
        <taxon>Bacteroidota</taxon>
        <taxon>Sphingobacteriia</taxon>
        <taxon>Sphingobacteriales</taxon>
        <taxon>Sphingobacteriaceae</taxon>
        <taxon>Pedobacter</taxon>
    </lineage>
</organism>
<evidence type="ECO:0000313" key="2">
    <source>
        <dbReference type="Proteomes" id="UP000192678"/>
    </source>
</evidence>
<reference evidence="1 2" key="1">
    <citation type="submission" date="2017-04" db="EMBL/GenBank/DDBJ databases">
        <authorList>
            <person name="Afonso C.L."/>
            <person name="Miller P.J."/>
            <person name="Scott M.A."/>
            <person name="Spackman E."/>
            <person name="Goraichik I."/>
            <person name="Dimitrov K.M."/>
            <person name="Suarez D.L."/>
            <person name="Swayne D.E."/>
        </authorList>
    </citation>
    <scope>NUCLEOTIDE SEQUENCE [LARGE SCALE GENOMIC DNA]</scope>
    <source>
        <strain evidence="1 2">DSM 19625</strain>
    </source>
</reference>
<proteinExistence type="predicted"/>
<dbReference type="STRING" id="475255.SAMN04488101_101714"/>
<protein>
    <submittedName>
        <fullName evidence="1">Uncharacterized protein</fullName>
    </submittedName>
</protein>
<evidence type="ECO:0000313" key="1">
    <source>
        <dbReference type="EMBL" id="SMC61308.1"/>
    </source>
</evidence>
<gene>
    <name evidence="1" type="ORF">SAMN04488101_101714</name>
</gene>
<accession>A0A1W2AM60</accession>
<dbReference type="EMBL" id="FWYB01000001">
    <property type="protein sequence ID" value="SMC61308.1"/>
    <property type="molecule type" value="Genomic_DNA"/>
</dbReference>
<dbReference type="Proteomes" id="UP000192678">
    <property type="component" value="Unassembled WGS sequence"/>
</dbReference>
<sequence length="189" mass="21326">MNTHSYQNLVIQIFDDSTYEYGSSDNKFNYSKIYSNCEEHYQPSSKHGVKIYCDEEEINDCIVLSTGGSTGISSNSSLIDNDQLLICCADTVFYLKLPSLDLIWSIQADQATCFQIHKLQDDFIIHGEILVTRISKDGLIKWQFGGSDIFVSFGGDEAFKLNTDHIALTDFCNVKYKVDFNGKAINLAR</sequence>
<name>A0A1W2AM60_9SPHI</name>
<dbReference type="RefSeq" id="WP_084287267.1">
    <property type="nucleotide sequence ID" value="NZ_FWYB01000001.1"/>
</dbReference>
<dbReference type="OrthoDB" id="334526at2"/>